<accession>A0A8J3QY00</accession>
<dbReference type="AlphaFoldDB" id="A0A8J3QY00"/>
<dbReference type="Gene3D" id="3.40.50.300">
    <property type="entry name" value="P-loop containing nucleotide triphosphate hydrolases"/>
    <property type="match status" value="1"/>
</dbReference>
<dbReference type="GO" id="GO:0008146">
    <property type="term" value="F:sulfotransferase activity"/>
    <property type="evidence" value="ECO:0007669"/>
    <property type="project" value="InterPro"/>
</dbReference>
<name>A0A8J3QY00_9ACTN</name>
<dbReference type="SUPFAM" id="SSF52540">
    <property type="entry name" value="P-loop containing nucleoside triphosphate hydrolases"/>
    <property type="match status" value="1"/>
</dbReference>
<sequence length="312" mass="35465">MPLPDFLVIGVPKAGTTALYAALVRHPQLFLPGIKEPKFFLSDGPPPRDRGGPGDRQTYGEHVWRRAAYEALFAPARPGTRLGEATPFYLYDRRAQERIHRLLPHARLIAMLRDPVDRAHSNWAHLWAAGLESESDFVAACRDEPRRRAAGWAHFWHYIGQGRYGEQLSHLYGLFPREQVLVLRYRDLRDRPADTLDQVCAFLGVRTGVIHEVPDENVRPYPAQTTINDALRGTLRFGSRIGHHFPVPVRRAFREPLLAVLHRNKGRRPKLTRSQRAAVLPHFVDDIALLEQVTGNSYSDWLSAGHNTLVPD</sequence>
<dbReference type="InterPro" id="IPR027417">
    <property type="entry name" value="P-loop_NTPase"/>
</dbReference>
<organism evidence="2 3">
    <name type="scientific">Rugosimonospora africana</name>
    <dbReference type="NCBI Taxonomy" id="556532"/>
    <lineage>
        <taxon>Bacteria</taxon>
        <taxon>Bacillati</taxon>
        <taxon>Actinomycetota</taxon>
        <taxon>Actinomycetes</taxon>
        <taxon>Micromonosporales</taxon>
        <taxon>Micromonosporaceae</taxon>
        <taxon>Rugosimonospora</taxon>
    </lineage>
</organism>
<dbReference type="PANTHER" id="PTHR10605">
    <property type="entry name" value="HEPARAN SULFATE SULFOTRANSFERASE"/>
    <property type="match status" value="1"/>
</dbReference>
<protein>
    <submittedName>
        <fullName evidence="2">Sulfotransferase</fullName>
    </submittedName>
</protein>
<evidence type="ECO:0000313" key="2">
    <source>
        <dbReference type="EMBL" id="GIH17903.1"/>
    </source>
</evidence>
<dbReference type="EMBL" id="BONZ01000061">
    <property type="protein sequence ID" value="GIH17903.1"/>
    <property type="molecule type" value="Genomic_DNA"/>
</dbReference>
<gene>
    <name evidence="2" type="ORF">Raf01_60750</name>
</gene>
<dbReference type="InterPro" id="IPR037359">
    <property type="entry name" value="NST/OST"/>
</dbReference>
<dbReference type="RefSeq" id="WP_203921443.1">
    <property type="nucleotide sequence ID" value="NZ_BONZ01000061.1"/>
</dbReference>
<evidence type="ECO:0000313" key="3">
    <source>
        <dbReference type="Proteomes" id="UP000642748"/>
    </source>
</evidence>
<dbReference type="Proteomes" id="UP000642748">
    <property type="component" value="Unassembled WGS sequence"/>
</dbReference>
<dbReference type="Pfam" id="PF13469">
    <property type="entry name" value="Sulfotransfer_3"/>
    <property type="match status" value="1"/>
</dbReference>
<dbReference type="PANTHER" id="PTHR10605:SF56">
    <property type="entry name" value="BIFUNCTIONAL HEPARAN SULFATE N-DEACETYLASE_N-SULFOTRANSFERASE"/>
    <property type="match status" value="1"/>
</dbReference>
<evidence type="ECO:0000256" key="1">
    <source>
        <dbReference type="ARBA" id="ARBA00022679"/>
    </source>
</evidence>
<reference evidence="2" key="1">
    <citation type="submission" date="2021-01" db="EMBL/GenBank/DDBJ databases">
        <title>Whole genome shotgun sequence of Rugosimonospora africana NBRC 104875.</title>
        <authorList>
            <person name="Komaki H."/>
            <person name="Tamura T."/>
        </authorList>
    </citation>
    <scope>NUCLEOTIDE SEQUENCE</scope>
    <source>
        <strain evidence="2">NBRC 104875</strain>
    </source>
</reference>
<keyword evidence="1" id="KW-0808">Transferase</keyword>
<keyword evidence="3" id="KW-1185">Reference proteome</keyword>
<comment type="caution">
    <text evidence="2">The sequence shown here is derived from an EMBL/GenBank/DDBJ whole genome shotgun (WGS) entry which is preliminary data.</text>
</comment>
<proteinExistence type="predicted"/>